<dbReference type="AlphaFoldDB" id="A0A2X0NKK7"/>
<feature type="region of interest" description="Disordered" evidence="1">
    <location>
        <begin position="376"/>
        <end position="533"/>
    </location>
</feature>
<feature type="domain" description="Cyclin N-terminal" evidence="2">
    <location>
        <begin position="60"/>
        <end position="183"/>
    </location>
</feature>
<dbReference type="OrthoDB" id="25002at2759"/>
<dbReference type="Pfam" id="PF00134">
    <property type="entry name" value="Cyclin_N"/>
    <property type="match status" value="1"/>
</dbReference>
<evidence type="ECO:0000313" key="3">
    <source>
        <dbReference type="EMBL" id="SCZ96997.1"/>
    </source>
</evidence>
<feature type="region of interest" description="Disordered" evidence="1">
    <location>
        <begin position="581"/>
        <end position="600"/>
    </location>
</feature>
<dbReference type="GO" id="GO:0016538">
    <property type="term" value="F:cyclin-dependent protein serine/threonine kinase regulator activity"/>
    <property type="evidence" value="ECO:0007669"/>
    <property type="project" value="InterPro"/>
</dbReference>
<feature type="compositionally biased region" description="Basic and acidic residues" evidence="1">
    <location>
        <begin position="257"/>
        <end position="282"/>
    </location>
</feature>
<organism evidence="3 4">
    <name type="scientific">Microbotryum saponariae</name>
    <dbReference type="NCBI Taxonomy" id="289078"/>
    <lineage>
        <taxon>Eukaryota</taxon>
        <taxon>Fungi</taxon>
        <taxon>Dikarya</taxon>
        <taxon>Basidiomycota</taxon>
        <taxon>Pucciniomycotina</taxon>
        <taxon>Microbotryomycetes</taxon>
        <taxon>Microbotryales</taxon>
        <taxon>Microbotryaceae</taxon>
        <taxon>Microbotryum</taxon>
    </lineage>
</organism>
<feature type="compositionally biased region" description="Acidic residues" evidence="1">
    <location>
        <begin position="287"/>
        <end position="298"/>
    </location>
</feature>
<reference evidence="4" key="1">
    <citation type="submission" date="2016-10" db="EMBL/GenBank/DDBJ databases">
        <authorList>
            <person name="Jeantristanb JTB J.-T."/>
            <person name="Ricardo R."/>
        </authorList>
    </citation>
    <scope>NUCLEOTIDE SEQUENCE [LARGE SCALE GENOMIC DNA]</scope>
</reference>
<feature type="region of interest" description="Disordered" evidence="1">
    <location>
        <begin position="254"/>
        <end position="299"/>
    </location>
</feature>
<dbReference type="EMBL" id="FMWP01000092">
    <property type="protein sequence ID" value="SCZ96997.1"/>
    <property type="molecule type" value="Genomic_DNA"/>
</dbReference>
<feature type="compositionally biased region" description="Pro residues" evidence="1">
    <location>
        <begin position="512"/>
        <end position="521"/>
    </location>
</feature>
<dbReference type="Gene3D" id="1.10.472.10">
    <property type="entry name" value="Cyclin-like"/>
    <property type="match status" value="2"/>
</dbReference>
<evidence type="ECO:0000259" key="2">
    <source>
        <dbReference type="Pfam" id="PF00134"/>
    </source>
</evidence>
<keyword evidence="4" id="KW-1185">Reference proteome</keyword>
<dbReference type="GO" id="GO:0006357">
    <property type="term" value="P:regulation of transcription by RNA polymerase II"/>
    <property type="evidence" value="ECO:0007669"/>
    <property type="project" value="InterPro"/>
</dbReference>
<dbReference type="InterPro" id="IPR036915">
    <property type="entry name" value="Cyclin-like_sf"/>
</dbReference>
<feature type="compositionally biased region" description="Polar residues" evidence="1">
    <location>
        <begin position="655"/>
        <end position="664"/>
    </location>
</feature>
<gene>
    <name evidence="3" type="ORF">BZ3500_MVSOF-1268-A1-R1_CHR4-2G06921</name>
</gene>
<evidence type="ECO:0000313" key="4">
    <source>
        <dbReference type="Proteomes" id="UP000249723"/>
    </source>
</evidence>
<name>A0A2X0NKK7_9BASI</name>
<accession>A0A2X0NKK7</accession>
<feature type="region of interest" description="Disordered" evidence="1">
    <location>
        <begin position="607"/>
        <end position="664"/>
    </location>
</feature>
<feature type="compositionally biased region" description="Low complexity" evidence="1">
    <location>
        <begin position="453"/>
        <end position="511"/>
    </location>
</feature>
<feature type="compositionally biased region" description="Basic and acidic residues" evidence="1">
    <location>
        <begin position="422"/>
        <end position="434"/>
    </location>
</feature>
<proteinExistence type="predicted"/>
<dbReference type="InterPro" id="IPR043198">
    <property type="entry name" value="Cyclin/Ssn8"/>
</dbReference>
<dbReference type="InterPro" id="IPR006671">
    <property type="entry name" value="Cyclin_N"/>
</dbReference>
<feature type="compositionally biased region" description="Polar residues" evidence="1">
    <location>
        <begin position="395"/>
        <end position="421"/>
    </location>
</feature>
<dbReference type="Proteomes" id="UP000249723">
    <property type="component" value="Unassembled WGS sequence"/>
</dbReference>
<sequence length="664" mass="73558">MPTRLPTPPPPAPAALSYGPSLITDRQWYFTAKQVAHPPSCDRARLGSWREPITLADERYARATAMQRIWNLRNMMSCPLVVVSTSAILMHRFYMVKSVQDFPPEDVGSAVFFLANKVEENPINLRHIIGYCLAIERKIDREHIRFDAKGRPEYDPNDDLAQNISKRILYTEDAMLHALCFDLTVQSPFFAVVEGLKKMYKKDLEGRDQINFVAWQILQDVLATTLVIRYQAYEIAAAAILCALAQLSLPVPRPISRPKESTRGTGEKNGDVEMLDGAKDTSKGGPEGEEGEEAEQDEDLFKVFEVTMDRMRGKGAACLCFGQIVKLLAETWELGQDPYVVHEGRRLRKYVYRLLDIPHDPSMDQKPLPPEILRVEPRRKQGSSTPRLAHPASGKTPNSYQQSGGYSIPGNNGPQFAPSQNQRHDTYGAHRPPHELPAGQGLIPAPPPPPFPELYGTLPQQQGYNNQYNQSNQHHNNQQHNQPIHHPQQQHQQHFPQHTYPNQPNQANHFAPAPPFQPPQLPYGTQNPNQGPPHLNYGARNPMPTGPAAQRVASGGFGSYPNPDDRFAPAAPPQAPPVQRRFRPIGGGLPPTPSGPKFANTMEVSYDDRRRTQGGGGGGWATNGSAGNAPPPNLPYAASTLPPRPQLQAYDDVTTRSTSMGGAA</sequence>
<dbReference type="PANTHER" id="PTHR10026">
    <property type="entry name" value="CYCLIN"/>
    <property type="match status" value="1"/>
</dbReference>
<dbReference type="SUPFAM" id="SSF47954">
    <property type="entry name" value="Cyclin-like"/>
    <property type="match status" value="2"/>
</dbReference>
<protein>
    <submittedName>
        <fullName evidence="3">BZ3500_MvSof-1268-A1-R1_Chr4-2g06921 protein</fullName>
    </submittedName>
</protein>
<evidence type="ECO:0000256" key="1">
    <source>
        <dbReference type="SAM" id="MobiDB-lite"/>
    </source>
</evidence>
<dbReference type="STRING" id="289078.A0A2X0NKK7"/>